<protein>
    <submittedName>
        <fullName evidence="2">Mobile element protein</fullName>
    </submittedName>
</protein>
<gene>
    <name evidence="2" type="ORF">BTN49_2748</name>
</gene>
<evidence type="ECO:0000313" key="2">
    <source>
        <dbReference type="EMBL" id="PCS21736.1"/>
    </source>
</evidence>
<dbReference type="GO" id="GO:0006313">
    <property type="term" value="P:DNA transposition"/>
    <property type="evidence" value="ECO:0007669"/>
    <property type="project" value="InterPro"/>
</dbReference>
<sequence length="151" mass="17297">MSIHQVISAKVSLISVGDNEVLPTLLNPLRRKRQQVNVDGVSNTKACHLLLKNKGISPSIPPQSNSEYWKERHPRNEAVKELKEDKLAEWKKDRGYHKLSLAEIAMFRYKQLLNHKLTLRDDNDQVSETLASVKEMDSVIRLGVPVYQQTN</sequence>
<dbReference type="Proteomes" id="UP000219020">
    <property type="component" value="Unassembled WGS sequence"/>
</dbReference>
<feature type="domain" description="Transposase IS4-like" evidence="1">
    <location>
        <begin position="4"/>
        <end position="96"/>
    </location>
</feature>
<dbReference type="PANTHER" id="PTHR34631">
    <property type="match status" value="1"/>
</dbReference>
<name>A0A2A5T0R2_9GAMM</name>
<accession>A0A2A5T0R2</accession>
<keyword evidence="3" id="KW-1185">Reference proteome</keyword>
<dbReference type="EMBL" id="NBYY01000031">
    <property type="protein sequence ID" value="PCS21736.1"/>
    <property type="molecule type" value="Genomic_DNA"/>
</dbReference>
<dbReference type="Pfam" id="PF01609">
    <property type="entry name" value="DDE_Tnp_1"/>
    <property type="match status" value="1"/>
</dbReference>
<dbReference type="GO" id="GO:0004803">
    <property type="term" value="F:transposase activity"/>
    <property type="evidence" value="ECO:0007669"/>
    <property type="project" value="InterPro"/>
</dbReference>
<evidence type="ECO:0000259" key="1">
    <source>
        <dbReference type="Pfam" id="PF01609"/>
    </source>
</evidence>
<dbReference type="GO" id="GO:0003677">
    <property type="term" value="F:DNA binding"/>
    <property type="evidence" value="ECO:0007669"/>
    <property type="project" value="InterPro"/>
</dbReference>
<proteinExistence type="predicted"/>
<dbReference type="PANTHER" id="PTHR34631:SF3">
    <property type="entry name" value="ISSOD12 TRANSPOSASE TNPA_ISSOD12"/>
    <property type="match status" value="1"/>
</dbReference>
<comment type="caution">
    <text evidence="2">The sequence shown here is derived from an EMBL/GenBank/DDBJ whole genome shotgun (WGS) entry which is preliminary data.</text>
</comment>
<organism evidence="2 3">
    <name type="scientific">Candidatus Enterovibrio escicola</name>
    <dbReference type="NCBI Taxonomy" id="1927127"/>
    <lineage>
        <taxon>Bacteria</taxon>
        <taxon>Pseudomonadati</taxon>
        <taxon>Pseudomonadota</taxon>
        <taxon>Gammaproteobacteria</taxon>
        <taxon>Vibrionales</taxon>
        <taxon>Vibrionaceae</taxon>
        <taxon>Enterovibrio</taxon>
    </lineage>
</organism>
<evidence type="ECO:0000313" key="3">
    <source>
        <dbReference type="Proteomes" id="UP000219020"/>
    </source>
</evidence>
<reference evidence="3" key="1">
    <citation type="submission" date="2017-04" db="EMBL/GenBank/DDBJ databases">
        <title>Genome evolution of the luminous symbionts of deep sea anglerfish.</title>
        <authorList>
            <person name="Hendry T.A."/>
        </authorList>
    </citation>
    <scope>NUCLEOTIDE SEQUENCE [LARGE SCALE GENOMIC DNA]</scope>
</reference>
<dbReference type="InterPro" id="IPR053172">
    <property type="entry name" value="Tn903_transposase"/>
</dbReference>
<dbReference type="InterPro" id="IPR002559">
    <property type="entry name" value="Transposase_11"/>
</dbReference>
<dbReference type="AlphaFoldDB" id="A0A2A5T0R2"/>